<dbReference type="InterPro" id="IPR000794">
    <property type="entry name" value="Beta-ketoacyl_synthase"/>
</dbReference>
<dbReference type="GO" id="GO:0005829">
    <property type="term" value="C:cytosol"/>
    <property type="evidence" value="ECO:0007669"/>
    <property type="project" value="TreeGrafter"/>
</dbReference>
<keyword evidence="8" id="KW-0276">Fatty acid metabolism</keyword>
<comment type="catalytic activity">
    <reaction evidence="16">
        <text>a fatty acyl-[ACP] + malonyl-[ACP] + H(+) = a 3-oxoacyl-[ACP] + holo-[ACP] + CO2</text>
        <dbReference type="Rhea" id="RHEA:22836"/>
        <dbReference type="Rhea" id="RHEA-COMP:9623"/>
        <dbReference type="Rhea" id="RHEA-COMP:9685"/>
        <dbReference type="Rhea" id="RHEA-COMP:9916"/>
        <dbReference type="Rhea" id="RHEA-COMP:14125"/>
        <dbReference type="ChEBI" id="CHEBI:15378"/>
        <dbReference type="ChEBI" id="CHEBI:16526"/>
        <dbReference type="ChEBI" id="CHEBI:64479"/>
        <dbReference type="ChEBI" id="CHEBI:78449"/>
        <dbReference type="ChEBI" id="CHEBI:78776"/>
        <dbReference type="ChEBI" id="CHEBI:138651"/>
        <dbReference type="EC" id="2.3.1.41"/>
    </reaction>
    <physiologicalReaction direction="left-to-right" evidence="16">
        <dbReference type="Rhea" id="RHEA:22837"/>
    </physiologicalReaction>
</comment>
<sequence length="429" mass="44932">MHRVVVTGVGVIAANGSCVRDFETALREGRSGIRSHSRMRELNLHCQVAGEPEVSEARLAKTFNALTLRTINSGMLYAGLAAIECWRDAGFAYDPCIPGPVDWMTGAVVGTGLGGVDTISEKLVSMINLGMARRMGSALVEQFMSSAVSAFVGGLLGLGGEVNTISSACATGTEALVQAVRCLKMGQACRMMAGSAEGASVHAWAAFDAMRVCCRAFNDEPERASRPLSKTAGGFVPSAGAGMLMLETLDSAQSRGARIYAEIVGTGATCGGQRNGGSITSGNPSGMRRCIQNALSSAHLEGADIDYINGHLTATIADTKEVENIKAALDLPEDLFPLLNSTKSMIGHSLGASGSIESVATVLQLDRGFIHPSLNTEDLHPSVEWLRPRIPQTCIASPISTAMKVSFGFGDVNACVILRKWGCKTSAAC</sequence>
<dbReference type="Pfam" id="PF00109">
    <property type="entry name" value="ketoacyl-synt"/>
    <property type="match status" value="1"/>
</dbReference>
<evidence type="ECO:0000256" key="17">
    <source>
        <dbReference type="RuleBase" id="RU003694"/>
    </source>
</evidence>
<dbReference type="InterPro" id="IPR014031">
    <property type="entry name" value="Ketoacyl_synth_C"/>
</dbReference>
<keyword evidence="6" id="KW-0444">Lipid biosynthesis</keyword>
<dbReference type="SMART" id="SM00825">
    <property type="entry name" value="PKS_KS"/>
    <property type="match status" value="1"/>
</dbReference>
<keyword evidence="20" id="KW-1185">Reference proteome</keyword>
<evidence type="ECO:0000256" key="7">
    <source>
        <dbReference type="ARBA" id="ARBA00022679"/>
    </source>
</evidence>
<comment type="subunit">
    <text evidence="3">Homodimer.</text>
</comment>
<evidence type="ECO:0000256" key="5">
    <source>
        <dbReference type="ARBA" id="ARBA00022490"/>
    </source>
</evidence>
<dbReference type="PANTHER" id="PTHR11712:SF306">
    <property type="entry name" value="3-OXOACYL-[ACYL-CARRIER-PROTEIN] SYNTHASE 1"/>
    <property type="match status" value="1"/>
</dbReference>
<comment type="similarity">
    <text evidence="2 17">Belongs to the thiolase-like superfamily. Beta-ketoacyl-ACP synthases family.</text>
</comment>
<evidence type="ECO:0000256" key="3">
    <source>
        <dbReference type="ARBA" id="ARBA00011738"/>
    </source>
</evidence>
<dbReference type="AlphaFoldDB" id="A0A2Z5FVH9"/>
<evidence type="ECO:0000256" key="15">
    <source>
        <dbReference type="ARBA" id="ARBA00048121"/>
    </source>
</evidence>
<evidence type="ECO:0000256" key="4">
    <source>
        <dbReference type="ARBA" id="ARBA00013191"/>
    </source>
</evidence>
<evidence type="ECO:0000256" key="8">
    <source>
        <dbReference type="ARBA" id="ARBA00022832"/>
    </source>
</evidence>
<dbReference type="Gene3D" id="3.40.47.10">
    <property type="match status" value="1"/>
</dbReference>
<evidence type="ECO:0000256" key="2">
    <source>
        <dbReference type="ARBA" id="ARBA00008467"/>
    </source>
</evidence>
<name>A0A2Z5FVH9_9BACT</name>
<keyword evidence="11" id="KW-0012">Acyltransferase</keyword>
<keyword evidence="9" id="KW-0443">Lipid metabolism</keyword>
<dbReference type="CDD" id="cd00834">
    <property type="entry name" value="KAS_I_II"/>
    <property type="match status" value="1"/>
</dbReference>
<evidence type="ECO:0000256" key="12">
    <source>
        <dbReference type="ARBA" id="ARBA00039450"/>
    </source>
</evidence>
<reference evidence="19 20" key="1">
    <citation type="journal article" date="2018" name="Front. Microbiol.">
        <title>Hydrolytic Capabilities as a Key to Environmental Success: Chitinolytic and Cellulolytic Acidobacteria From Acidic Sub-arctic Soils and Boreal Peatlands.</title>
        <authorList>
            <person name="Belova S.E."/>
            <person name="Ravin N.V."/>
            <person name="Pankratov T.A."/>
            <person name="Rakitin A.L."/>
            <person name="Ivanova A.A."/>
            <person name="Beletsky A.V."/>
            <person name="Mardanov A.V."/>
            <person name="Sinninghe Damste J.S."/>
            <person name="Dedysh S.N."/>
        </authorList>
    </citation>
    <scope>NUCLEOTIDE SEQUENCE [LARGE SCALE GENOMIC DNA]</scope>
    <source>
        <strain evidence="19 20">SBC82</strain>
    </source>
</reference>
<protein>
    <recommendedName>
        <fullName evidence="12">3-oxoacyl-[acyl-carrier-protein] synthase 1</fullName>
        <ecNumber evidence="4">2.3.1.41</ecNumber>
    </recommendedName>
    <alternativeName>
        <fullName evidence="13">3-oxoacyl-[acyl-carrier-protein] synthase I</fullName>
    </alternativeName>
    <alternativeName>
        <fullName evidence="14">Beta-ketoacyl-ACP synthase I</fullName>
    </alternativeName>
</protein>
<keyword evidence="5" id="KW-0963">Cytoplasm</keyword>
<dbReference type="InterPro" id="IPR020841">
    <property type="entry name" value="PKS_Beta-ketoAc_synthase_dom"/>
</dbReference>
<evidence type="ECO:0000256" key="10">
    <source>
        <dbReference type="ARBA" id="ARBA00023160"/>
    </source>
</evidence>
<evidence type="ECO:0000256" key="14">
    <source>
        <dbReference type="ARBA" id="ARBA00042143"/>
    </source>
</evidence>
<gene>
    <name evidence="19" type="ORF">ACPOL_1402</name>
</gene>
<evidence type="ECO:0000256" key="9">
    <source>
        <dbReference type="ARBA" id="ARBA00023098"/>
    </source>
</evidence>
<dbReference type="KEGG" id="abas:ACPOL_1402"/>
<keyword evidence="10" id="KW-0275">Fatty acid biosynthesis</keyword>
<accession>A0A2Z5FVH9</accession>
<feature type="domain" description="Ketosynthase family 3 (KS3)" evidence="18">
    <location>
        <begin position="1"/>
        <end position="420"/>
    </location>
</feature>
<dbReference type="PANTHER" id="PTHR11712">
    <property type="entry name" value="POLYKETIDE SYNTHASE-RELATED"/>
    <property type="match status" value="1"/>
</dbReference>
<dbReference type="EMBL" id="CP030840">
    <property type="protein sequence ID" value="AXC10750.1"/>
    <property type="molecule type" value="Genomic_DNA"/>
</dbReference>
<evidence type="ECO:0000256" key="6">
    <source>
        <dbReference type="ARBA" id="ARBA00022516"/>
    </source>
</evidence>
<dbReference type="InterPro" id="IPR014030">
    <property type="entry name" value="Ketoacyl_synth_N"/>
</dbReference>
<dbReference type="EC" id="2.3.1.41" evidence="4"/>
<organism evidence="19 20">
    <name type="scientific">Acidisarcina polymorpha</name>
    <dbReference type="NCBI Taxonomy" id="2211140"/>
    <lineage>
        <taxon>Bacteria</taxon>
        <taxon>Pseudomonadati</taxon>
        <taxon>Acidobacteriota</taxon>
        <taxon>Terriglobia</taxon>
        <taxon>Terriglobales</taxon>
        <taxon>Acidobacteriaceae</taxon>
        <taxon>Acidisarcina</taxon>
    </lineage>
</organism>
<proteinExistence type="inferred from homology"/>
<comment type="subcellular location">
    <subcellularLocation>
        <location evidence="1">Cytoplasm</location>
    </subcellularLocation>
</comment>
<dbReference type="GO" id="GO:0006633">
    <property type="term" value="P:fatty acid biosynthetic process"/>
    <property type="evidence" value="ECO:0007669"/>
    <property type="project" value="UniProtKB-KW"/>
</dbReference>
<dbReference type="SUPFAM" id="SSF53901">
    <property type="entry name" value="Thiolase-like"/>
    <property type="match status" value="2"/>
</dbReference>
<evidence type="ECO:0000256" key="1">
    <source>
        <dbReference type="ARBA" id="ARBA00004496"/>
    </source>
</evidence>
<dbReference type="InterPro" id="IPR018201">
    <property type="entry name" value="Ketoacyl_synth_AS"/>
</dbReference>
<dbReference type="OrthoDB" id="9808669at2"/>
<dbReference type="PROSITE" id="PS00606">
    <property type="entry name" value="KS3_1"/>
    <property type="match status" value="1"/>
</dbReference>
<dbReference type="Proteomes" id="UP000253606">
    <property type="component" value="Chromosome"/>
</dbReference>
<comment type="catalytic activity">
    <reaction evidence="15">
        <text>(3Z)-decenoyl-[ACP] + malonyl-[ACP] + H(+) = 3-oxo-(5Z)-dodecenoyl-[ACP] + holo-[ACP] + CO2</text>
        <dbReference type="Rhea" id="RHEA:54940"/>
        <dbReference type="Rhea" id="RHEA-COMP:9623"/>
        <dbReference type="Rhea" id="RHEA-COMP:9685"/>
        <dbReference type="Rhea" id="RHEA-COMP:9927"/>
        <dbReference type="Rhea" id="RHEA-COMP:14042"/>
        <dbReference type="ChEBI" id="CHEBI:15378"/>
        <dbReference type="ChEBI" id="CHEBI:16526"/>
        <dbReference type="ChEBI" id="CHEBI:64479"/>
        <dbReference type="ChEBI" id="CHEBI:78449"/>
        <dbReference type="ChEBI" id="CHEBI:78798"/>
        <dbReference type="ChEBI" id="CHEBI:138410"/>
    </reaction>
    <physiologicalReaction direction="left-to-right" evidence="15">
        <dbReference type="Rhea" id="RHEA:54941"/>
    </physiologicalReaction>
</comment>
<evidence type="ECO:0000313" key="19">
    <source>
        <dbReference type="EMBL" id="AXC10750.1"/>
    </source>
</evidence>
<evidence type="ECO:0000313" key="20">
    <source>
        <dbReference type="Proteomes" id="UP000253606"/>
    </source>
</evidence>
<dbReference type="RefSeq" id="WP_114206322.1">
    <property type="nucleotide sequence ID" value="NZ_CP030840.1"/>
</dbReference>
<dbReference type="InterPro" id="IPR016039">
    <property type="entry name" value="Thiolase-like"/>
</dbReference>
<dbReference type="Pfam" id="PF02801">
    <property type="entry name" value="Ketoacyl-synt_C"/>
    <property type="match status" value="1"/>
</dbReference>
<dbReference type="PROSITE" id="PS52004">
    <property type="entry name" value="KS3_2"/>
    <property type="match status" value="1"/>
</dbReference>
<evidence type="ECO:0000256" key="11">
    <source>
        <dbReference type="ARBA" id="ARBA00023315"/>
    </source>
</evidence>
<evidence type="ECO:0000259" key="18">
    <source>
        <dbReference type="PROSITE" id="PS52004"/>
    </source>
</evidence>
<dbReference type="GO" id="GO:0004315">
    <property type="term" value="F:3-oxoacyl-[acyl-carrier-protein] synthase activity"/>
    <property type="evidence" value="ECO:0007669"/>
    <property type="project" value="UniProtKB-EC"/>
</dbReference>
<evidence type="ECO:0000256" key="13">
    <source>
        <dbReference type="ARBA" id="ARBA00041620"/>
    </source>
</evidence>
<keyword evidence="7 17" id="KW-0808">Transferase</keyword>
<evidence type="ECO:0000256" key="16">
    <source>
        <dbReference type="ARBA" id="ARBA00048506"/>
    </source>
</evidence>